<evidence type="ECO:0000256" key="4">
    <source>
        <dbReference type="ARBA" id="ARBA00022989"/>
    </source>
</evidence>
<comment type="caution">
    <text evidence="8">The sequence shown here is derived from an EMBL/GenBank/DDBJ whole genome shotgun (WGS) entry which is preliminary data.</text>
</comment>
<comment type="subcellular location">
    <subcellularLocation>
        <location evidence="7">Cell membrane</location>
        <topology evidence="7">Multi-pass membrane protein</topology>
    </subcellularLocation>
    <subcellularLocation>
        <location evidence="1">Membrane</location>
        <topology evidence="1">Multi-pass membrane protein</topology>
    </subcellularLocation>
</comment>
<feature type="transmembrane region" description="Helical" evidence="7">
    <location>
        <begin position="243"/>
        <end position="267"/>
    </location>
</feature>
<feature type="transmembrane region" description="Helical" evidence="7">
    <location>
        <begin position="483"/>
        <end position="505"/>
    </location>
</feature>
<dbReference type="Pfam" id="PF04515">
    <property type="entry name" value="Choline_transpo"/>
    <property type="match status" value="1"/>
</dbReference>
<dbReference type="STRING" id="307972.A0A2G8LAM9"/>
<feature type="transmembrane region" description="Helical" evidence="7">
    <location>
        <begin position="296"/>
        <end position="321"/>
    </location>
</feature>
<name>A0A2G8LAM9_STIJA</name>
<sequence>MDIEQSCTDIICLILFILYFIGMIAVGIIAFTSGDPRRLVYPTDSNGTICGIDEIAIDKPFLVYFDLTKCSPTKLSCDTPQVCVSECPKKYWFPIPEAEYLDKLNLTVDQIGEPICLDGVDPAMAGFDQEQAIQDNKCAPYVLNSTDVFNRCLPEFIFRVKPDDAFLGQLISIISDSLESASGGVIDEEKIQSGIDFVAGFGGSALVIVEDIRSSWHIILIGIGIGCILCFLWCAIMRFIAGFMVWGSILVLNCLLGAGTALCFFEYRTIRDTETQMEEFRFTLDINYYLRLEKTWLIGAIACGSLFVILLLLTLCLCNRIRIAIALIQEASKSVNAFYSTLFWPLFPFILEMFVIALWALITLYLATATNDEYNLNDLSVIVTNRSIENVQTIICGRAEGVRTIEVLENATDVFCTSNSTYNVSFKYLQFFNLFGFLWLLNFIIGFSHLVLAGTFATYYWTFDKKNIPRVALGGSIWRACRYHLGSIAFGAAIIAIIQFIRILLEYLEVQLKKGKENPVVKYTLKCLKCLFWCLEKFMKFINKNAYIMVAIYGKNFCKSAQKAFFLLMRNIVRVAVVNKITDFLLFLGTLMVTAAIVLIAFFFFAFGQDYAVTSFIATDVINVPSVRYYWVIIFVIAVGTFVVAKLFFGVFDMAVDTLFLCFLEDLERNDGSADRPYFMGKNLMNIVGKKNKLSKEEEW</sequence>
<evidence type="ECO:0000313" key="9">
    <source>
        <dbReference type="Proteomes" id="UP000230750"/>
    </source>
</evidence>
<dbReference type="EMBL" id="MRZV01000147">
    <property type="protein sequence ID" value="PIK57291.1"/>
    <property type="molecule type" value="Genomic_DNA"/>
</dbReference>
<gene>
    <name evidence="8" type="ORF">BSL78_05799</name>
</gene>
<feature type="transmembrane region" description="Helical" evidence="7">
    <location>
        <begin position="216"/>
        <end position="236"/>
    </location>
</feature>
<feature type="transmembrane region" description="Helical" evidence="7">
    <location>
        <begin position="12"/>
        <end position="31"/>
    </location>
</feature>
<protein>
    <recommendedName>
        <fullName evidence="7">Choline transporter-like protein</fullName>
    </recommendedName>
</protein>
<feature type="transmembrane region" description="Helical" evidence="7">
    <location>
        <begin position="342"/>
        <end position="367"/>
    </location>
</feature>
<evidence type="ECO:0000313" key="8">
    <source>
        <dbReference type="EMBL" id="PIK57291.1"/>
    </source>
</evidence>
<dbReference type="Proteomes" id="UP000230750">
    <property type="component" value="Unassembled WGS sequence"/>
</dbReference>
<feature type="transmembrane region" description="Helical" evidence="7">
    <location>
        <begin position="437"/>
        <end position="462"/>
    </location>
</feature>
<proteinExistence type="inferred from homology"/>
<dbReference type="AlphaFoldDB" id="A0A2G8LAM9"/>
<dbReference type="PANTHER" id="PTHR12385:SF14">
    <property type="entry name" value="CHOLINE TRANSPORTER-LIKE 2"/>
    <property type="match status" value="1"/>
</dbReference>
<comment type="function">
    <text evidence="7">Choline transporter.</text>
</comment>
<organism evidence="8 9">
    <name type="scientific">Stichopus japonicus</name>
    <name type="common">Sea cucumber</name>
    <dbReference type="NCBI Taxonomy" id="307972"/>
    <lineage>
        <taxon>Eukaryota</taxon>
        <taxon>Metazoa</taxon>
        <taxon>Echinodermata</taxon>
        <taxon>Eleutherozoa</taxon>
        <taxon>Echinozoa</taxon>
        <taxon>Holothuroidea</taxon>
        <taxon>Aspidochirotacea</taxon>
        <taxon>Aspidochirotida</taxon>
        <taxon>Stichopodidae</taxon>
        <taxon>Apostichopus</taxon>
    </lineage>
</organism>
<evidence type="ECO:0000256" key="2">
    <source>
        <dbReference type="ARBA" id="ARBA00007168"/>
    </source>
</evidence>
<evidence type="ECO:0000256" key="5">
    <source>
        <dbReference type="ARBA" id="ARBA00023136"/>
    </source>
</evidence>
<comment type="similarity">
    <text evidence="2 7">Belongs to the CTL (choline transporter-like) family.</text>
</comment>
<keyword evidence="5 7" id="KW-0472">Membrane</keyword>
<evidence type="ECO:0000256" key="7">
    <source>
        <dbReference type="RuleBase" id="RU368066"/>
    </source>
</evidence>
<dbReference type="InterPro" id="IPR007603">
    <property type="entry name" value="Choline_transptr-like"/>
</dbReference>
<evidence type="ECO:0000256" key="1">
    <source>
        <dbReference type="ARBA" id="ARBA00004141"/>
    </source>
</evidence>
<keyword evidence="3 7" id="KW-0812">Transmembrane</keyword>
<dbReference type="GO" id="GO:0005886">
    <property type="term" value="C:plasma membrane"/>
    <property type="evidence" value="ECO:0007669"/>
    <property type="project" value="UniProtKB-SubCell"/>
</dbReference>
<feature type="transmembrane region" description="Helical" evidence="7">
    <location>
        <begin position="629"/>
        <end position="649"/>
    </location>
</feature>
<dbReference type="GO" id="GO:0022857">
    <property type="term" value="F:transmembrane transporter activity"/>
    <property type="evidence" value="ECO:0007669"/>
    <property type="project" value="UniProtKB-UniRule"/>
</dbReference>
<keyword evidence="4 7" id="KW-1133">Transmembrane helix</keyword>
<dbReference type="PANTHER" id="PTHR12385">
    <property type="entry name" value="CHOLINE TRANSPORTER-LIKE (SLC FAMILY 44)"/>
    <property type="match status" value="1"/>
</dbReference>
<evidence type="ECO:0000256" key="3">
    <source>
        <dbReference type="ARBA" id="ARBA00022692"/>
    </source>
</evidence>
<dbReference type="OrthoDB" id="420519at2759"/>
<keyword evidence="9" id="KW-1185">Reference proteome</keyword>
<feature type="transmembrane region" description="Helical" evidence="7">
    <location>
        <begin position="584"/>
        <end position="608"/>
    </location>
</feature>
<reference evidence="8 9" key="1">
    <citation type="journal article" date="2017" name="PLoS Biol.">
        <title>The sea cucumber genome provides insights into morphological evolution and visceral regeneration.</title>
        <authorList>
            <person name="Zhang X."/>
            <person name="Sun L."/>
            <person name="Yuan J."/>
            <person name="Sun Y."/>
            <person name="Gao Y."/>
            <person name="Zhang L."/>
            <person name="Li S."/>
            <person name="Dai H."/>
            <person name="Hamel J.F."/>
            <person name="Liu C."/>
            <person name="Yu Y."/>
            <person name="Liu S."/>
            <person name="Lin W."/>
            <person name="Guo K."/>
            <person name="Jin S."/>
            <person name="Xu P."/>
            <person name="Storey K.B."/>
            <person name="Huan P."/>
            <person name="Zhang T."/>
            <person name="Zhou Y."/>
            <person name="Zhang J."/>
            <person name="Lin C."/>
            <person name="Li X."/>
            <person name="Xing L."/>
            <person name="Huo D."/>
            <person name="Sun M."/>
            <person name="Wang L."/>
            <person name="Mercier A."/>
            <person name="Li F."/>
            <person name="Yang H."/>
            <person name="Xiang J."/>
        </authorList>
    </citation>
    <scope>NUCLEOTIDE SEQUENCE [LARGE SCALE GENOMIC DNA]</scope>
    <source>
        <strain evidence="8">Shaxun</strain>
        <tissue evidence="8">Muscle</tissue>
    </source>
</reference>
<evidence type="ECO:0000256" key="6">
    <source>
        <dbReference type="ARBA" id="ARBA00023180"/>
    </source>
</evidence>
<keyword evidence="6" id="KW-0325">Glycoprotein</keyword>
<accession>A0A2G8LAM9</accession>